<keyword evidence="3" id="KW-1185">Reference proteome</keyword>
<accession>A0AAV7SB29</accession>
<protein>
    <submittedName>
        <fullName evidence="2">Uncharacterized protein</fullName>
    </submittedName>
</protein>
<organism evidence="2 3">
    <name type="scientific">Pleurodeles waltl</name>
    <name type="common">Iberian ribbed newt</name>
    <dbReference type="NCBI Taxonomy" id="8319"/>
    <lineage>
        <taxon>Eukaryota</taxon>
        <taxon>Metazoa</taxon>
        <taxon>Chordata</taxon>
        <taxon>Craniata</taxon>
        <taxon>Vertebrata</taxon>
        <taxon>Euteleostomi</taxon>
        <taxon>Amphibia</taxon>
        <taxon>Batrachia</taxon>
        <taxon>Caudata</taxon>
        <taxon>Salamandroidea</taxon>
        <taxon>Salamandridae</taxon>
        <taxon>Pleurodelinae</taxon>
        <taxon>Pleurodeles</taxon>
    </lineage>
</organism>
<feature type="region of interest" description="Disordered" evidence="1">
    <location>
        <begin position="67"/>
        <end position="118"/>
    </location>
</feature>
<dbReference type="Proteomes" id="UP001066276">
    <property type="component" value="Chromosome 4_2"/>
</dbReference>
<evidence type="ECO:0000313" key="2">
    <source>
        <dbReference type="EMBL" id="KAJ1161182.1"/>
    </source>
</evidence>
<comment type="caution">
    <text evidence="2">The sequence shown here is derived from an EMBL/GenBank/DDBJ whole genome shotgun (WGS) entry which is preliminary data.</text>
</comment>
<gene>
    <name evidence="2" type="ORF">NDU88_001669</name>
</gene>
<feature type="compositionally biased region" description="Basic and acidic residues" evidence="1">
    <location>
        <begin position="26"/>
        <end position="44"/>
    </location>
</feature>
<feature type="compositionally biased region" description="Basic and acidic residues" evidence="1">
    <location>
        <begin position="80"/>
        <end position="100"/>
    </location>
</feature>
<reference evidence="2" key="1">
    <citation type="journal article" date="2022" name="bioRxiv">
        <title>Sequencing and chromosome-scale assembly of the giantPleurodeles waltlgenome.</title>
        <authorList>
            <person name="Brown T."/>
            <person name="Elewa A."/>
            <person name="Iarovenko S."/>
            <person name="Subramanian E."/>
            <person name="Araus A.J."/>
            <person name="Petzold A."/>
            <person name="Susuki M."/>
            <person name="Suzuki K.-i.T."/>
            <person name="Hayashi T."/>
            <person name="Toyoda A."/>
            <person name="Oliveira C."/>
            <person name="Osipova E."/>
            <person name="Leigh N.D."/>
            <person name="Simon A."/>
            <person name="Yun M.H."/>
        </authorList>
    </citation>
    <scope>NUCLEOTIDE SEQUENCE</scope>
    <source>
        <strain evidence="2">20211129_DDA</strain>
        <tissue evidence="2">Liver</tissue>
    </source>
</reference>
<name>A0AAV7SB29_PLEWA</name>
<feature type="compositionally biased region" description="Low complexity" evidence="1">
    <location>
        <begin position="108"/>
        <end position="118"/>
    </location>
</feature>
<sequence>MHRMSLSPSRVSRCSRVTDSPATFRADPRSERHLAGPEENRAIDDGNPDIRIPINLPIEGREARSLEKGKAFGTGNPDIRVPESFKRDEGLCAGRTREEKDAEEETAESANSEGSGGN</sequence>
<feature type="compositionally biased region" description="Polar residues" evidence="1">
    <location>
        <begin position="1"/>
        <end position="21"/>
    </location>
</feature>
<proteinExistence type="predicted"/>
<dbReference type="AlphaFoldDB" id="A0AAV7SB29"/>
<evidence type="ECO:0000313" key="3">
    <source>
        <dbReference type="Proteomes" id="UP001066276"/>
    </source>
</evidence>
<dbReference type="EMBL" id="JANPWB010000008">
    <property type="protein sequence ID" value="KAJ1161182.1"/>
    <property type="molecule type" value="Genomic_DNA"/>
</dbReference>
<feature type="region of interest" description="Disordered" evidence="1">
    <location>
        <begin position="1"/>
        <end position="50"/>
    </location>
</feature>
<evidence type="ECO:0000256" key="1">
    <source>
        <dbReference type="SAM" id="MobiDB-lite"/>
    </source>
</evidence>